<organism evidence="2 3">
    <name type="scientific">Carboxydocella sporoproducens DSM 16521</name>
    <dbReference type="NCBI Taxonomy" id="1121270"/>
    <lineage>
        <taxon>Bacteria</taxon>
        <taxon>Bacillati</taxon>
        <taxon>Bacillota</taxon>
        <taxon>Clostridia</taxon>
        <taxon>Eubacteriales</taxon>
        <taxon>Clostridiales Family XVI. Incertae Sedis</taxon>
        <taxon>Carboxydocella</taxon>
    </lineage>
</organism>
<keyword evidence="1" id="KW-0812">Transmembrane</keyword>
<dbReference type="Pfam" id="PF09581">
    <property type="entry name" value="Spore_III_AF"/>
    <property type="match status" value="1"/>
</dbReference>
<dbReference type="InterPro" id="IPR014245">
    <property type="entry name" value="Spore_III_AF"/>
</dbReference>
<dbReference type="EMBL" id="FUXM01000047">
    <property type="protein sequence ID" value="SKA24829.1"/>
    <property type="molecule type" value="Genomic_DNA"/>
</dbReference>
<reference evidence="3" key="1">
    <citation type="submission" date="2017-02" db="EMBL/GenBank/DDBJ databases">
        <authorList>
            <person name="Varghese N."/>
            <person name="Submissions S."/>
        </authorList>
    </citation>
    <scope>NUCLEOTIDE SEQUENCE [LARGE SCALE GENOMIC DNA]</scope>
    <source>
        <strain evidence="3">DSM 16521</strain>
    </source>
</reference>
<accession>A0A1T4S9D8</accession>
<evidence type="ECO:0000256" key="1">
    <source>
        <dbReference type="SAM" id="Phobius"/>
    </source>
</evidence>
<keyword evidence="1" id="KW-0472">Membrane</keyword>
<dbReference type="OrthoDB" id="1681124at2"/>
<proteinExistence type="predicted"/>
<dbReference type="AlphaFoldDB" id="A0A1T4S9D8"/>
<evidence type="ECO:0000313" key="3">
    <source>
        <dbReference type="Proteomes" id="UP000189933"/>
    </source>
</evidence>
<gene>
    <name evidence="2" type="ORF">SAMN02745885_02533</name>
</gene>
<keyword evidence="1" id="KW-1133">Transmembrane helix</keyword>
<feature type="transmembrane region" description="Helical" evidence="1">
    <location>
        <begin position="36"/>
        <end position="54"/>
    </location>
</feature>
<dbReference type="Proteomes" id="UP000189933">
    <property type="component" value="Unassembled WGS sequence"/>
</dbReference>
<protein>
    <submittedName>
        <fullName evidence="2">Stage III sporulation protein AF</fullName>
    </submittedName>
</protein>
<dbReference type="RefSeq" id="WP_078666501.1">
    <property type="nucleotide sequence ID" value="NZ_FUXM01000047.1"/>
</dbReference>
<name>A0A1T4S9D8_9FIRM</name>
<sequence>MELLRQIVGQLLVLSLLALLLELLLPRSGLKGTVRLVIGLFLLVTVLEPILGLVKEDWSSRLQAFSGGGLPQIETALREGERLRQEALAESENRLKEQLSQQVSAVAESITGARVDKIDVRLDTSGGKVQLQELTVQLEAQGLAEHQSVDVMARGESGAGVDTRRLAKTLARLYGLDPGLIKITVGR</sequence>
<evidence type="ECO:0000313" key="2">
    <source>
        <dbReference type="EMBL" id="SKA24829.1"/>
    </source>
</evidence>
<keyword evidence="3" id="KW-1185">Reference proteome</keyword>